<comment type="caution">
    <text evidence="1">The sequence shown here is derived from an EMBL/GenBank/DDBJ whole genome shotgun (WGS) entry which is preliminary data.</text>
</comment>
<dbReference type="Proteomes" id="UP001227268">
    <property type="component" value="Unassembled WGS sequence"/>
</dbReference>
<reference evidence="1" key="1">
    <citation type="submission" date="2023-04" db="EMBL/GenBank/DDBJ databases">
        <title>Draft Genome sequencing of Naganishia species isolated from polar environments using Oxford Nanopore Technology.</title>
        <authorList>
            <person name="Leo P."/>
            <person name="Venkateswaran K."/>
        </authorList>
    </citation>
    <scope>NUCLEOTIDE SEQUENCE</scope>
    <source>
        <strain evidence="1">MNA-CCFEE 5423</strain>
    </source>
</reference>
<protein>
    <submittedName>
        <fullName evidence="1">Uncharacterized protein</fullName>
    </submittedName>
</protein>
<sequence>MAANAARTAAAASVEAASATTGLLGSVTAGAGRIGSEVLAKEVGVVGGETSVLASHFAAVRQTATHLPPTGTSTITTTLLETTITQPSLASSSKVPSTLTSRIAQQALSKSTTSTTSSSSTLARLDLNVAQTGETIKEAASNALQEGLEEQLDKAMDMHKLVVKGAAVGSATTVTSVGEAAVAI</sequence>
<accession>A0ACC2VV33</accession>
<dbReference type="EMBL" id="JASBWT010000008">
    <property type="protein sequence ID" value="KAJ9102446.1"/>
    <property type="molecule type" value="Genomic_DNA"/>
</dbReference>
<name>A0ACC2VV33_9TREE</name>
<keyword evidence="2" id="KW-1185">Reference proteome</keyword>
<evidence type="ECO:0000313" key="2">
    <source>
        <dbReference type="Proteomes" id="UP001227268"/>
    </source>
</evidence>
<gene>
    <name evidence="1" type="ORF">QFC21_002846</name>
</gene>
<proteinExistence type="predicted"/>
<evidence type="ECO:0000313" key="1">
    <source>
        <dbReference type="EMBL" id="KAJ9102446.1"/>
    </source>
</evidence>
<organism evidence="1 2">
    <name type="scientific">Naganishia friedmannii</name>
    <dbReference type="NCBI Taxonomy" id="89922"/>
    <lineage>
        <taxon>Eukaryota</taxon>
        <taxon>Fungi</taxon>
        <taxon>Dikarya</taxon>
        <taxon>Basidiomycota</taxon>
        <taxon>Agaricomycotina</taxon>
        <taxon>Tremellomycetes</taxon>
        <taxon>Filobasidiales</taxon>
        <taxon>Filobasidiaceae</taxon>
        <taxon>Naganishia</taxon>
    </lineage>
</organism>